<reference evidence="1 2" key="1">
    <citation type="submission" date="2018-07" db="EMBL/GenBank/DDBJ databases">
        <title>Chryseobacterium lacus sp. nov., isolated from lake water.</title>
        <authorList>
            <person name="Li C.-M."/>
        </authorList>
    </citation>
    <scope>NUCLEOTIDE SEQUENCE [LARGE SCALE GENOMIC DNA]</scope>
    <source>
        <strain evidence="1 2">YLOS41</strain>
    </source>
</reference>
<evidence type="ECO:0000313" key="2">
    <source>
        <dbReference type="Proteomes" id="UP000252172"/>
    </source>
</evidence>
<keyword evidence="2" id="KW-1185">Reference proteome</keyword>
<dbReference type="EMBL" id="QPIE01000001">
    <property type="protein sequence ID" value="RCU45002.1"/>
    <property type="molecule type" value="Genomic_DNA"/>
</dbReference>
<dbReference type="OrthoDB" id="283514at2"/>
<dbReference type="NCBIfam" id="NF041366">
    <property type="entry name" value="GntA_guanitoxin"/>
    <property type="match status" value="1"/>
</dbReference>
<dbReference type="PANTHER" id="PTHR40045:SF1">
    <property type="entry name" value="YQCI_YCGG FAMILY PROTEIN"/>
    <property type="match status" value="1"/>
</dbReference>
<evidence type="ECO:0000313" key="1">
    <source>
        <dbReference type="EMBL" id="RCU45002.1"/>
    </source>
</evidence>
<protein>
    <submittedName>
        <fullName evidence="1">YqcI/YcgG family protein</fullName>
    </submittedName>
</protein>
<comment type="caution">
    <text evidence="1">The sequence shown here is derived from an EMBL/GenBank/DDBJ whole genome shotgun (WGS) entry which is preliminary data.</text>
</comment>
<organism evidence="1 2">
    <name type="scientific">Chryseobacterium lacus</name>
    <dbReference type="NCBI Taxonomy" id="2058346"/>
    <lineage>
        <taxon>Bacteria</taxon>
        <taxon>Pseudomonadati</taxon>
        <taxon>Bacteroidota</taxon>
        <taxon>Flavobacteriia</taxon>
        <taxon>Flavobacteriales</taxon>
        <taxon>Weeksellaceae</taxon>
        <taxon>Chryseobacterium group</taxon>
        <taxon>Chryseobacterium</taxon>
    </lineage>
</organism>
<name>A0A368N392_9FLAO</name>
<dbReference type="Pfam" id="PF08892">
    <property type="entry name" value="YqcI_YcgG"/>
    <property type="match status" value="1"/>
</dbReference>
<dbReference type="AlphaFoldDB" id="A0A368N392"/>
<accession>A0A368N392</accession>
<dbReference type="PANTHER" id="PTHR40045">
    <property type="entry name" value="YCGG FAMILY PROTEIN"/>
    <property type="match status" value="1"/>
</dbReference>
<proteinExistence type="predicted"/>
<dbReference type="InterPro" id="IPR014988">
    <property type="entry name" value="Uncharacterised_YqcI/YcgG"/>
</dbReference>
<dbReference type="Proteomes" id="UP000252172">
    <property type="component" value="Unassembled WGS sequence"/>
</dbReference>
<sequence>MSSIQPEYLRNTIEKNFKSFILEGNHPCMMARSVFKMERYDIRVYDEMKSDATAHAILQDLQTFLENTNLNSTEYRSFAAIFPDNHFEDEITFEKSLWQLLQNLHHHDPKPWDSTVSRDPEDADFSFSLLGKAFYIIGLHPKSSRKARQAPSTTLVFNLHCQFEKLREIGKYEKIRDLVRKNDEKLQGSINPVLRDFGEDSETRQYSGRHVESNWKCPFHHK</sequence>
<gene>
    <name evidence="1" type="ORF">DQ356_01985</name>
</gene>